<sequence>MTLEELQEWEEEELNVGSLSCSRSWSRTAPRGSSTTGTTERSWARALDLPQKEDPPLPRLEWGTPASSTLKTEDQAHLLNIKESTGFQVTLAEGKRSGEAPSPVLMV</sequence>
<evidence type="ECO:0000313" key="3">
    <source>
        <dbReference type="Proteomes" id="UP001176941"/>
    </source>
</evidence>
<evidence type="ECO:0000313" key="2">
    <source>
        <dbReference type="EMBL" id="CAI9171826.1"/>
    </source>
</evidence>
<accession>A0ABN8ZI06</accession>
<gene>
    <name evidence="2" type="ORF">MRATA1EN1_LOCUS20788</name>
</gene>
<evidence type="ECO:0000256" key="1">
    <source>
        <dbReference type="SAM" id="MobiDB-lite"/>
    </source>
</evidence>
<reference evidence="2" key="1">
    <citation type="submission" date="2023-04" db="EMBL/GenBank/DDBJ databases">
        <authorList>
            <consortium name="ELIXIR-Norway"/>
        </authorList>
    </citation>
    <scope>NUCLEOTIDE SEQUENCE [LARGE SCALE GENOMIC DNA]</scope>
</reference>
<dbReference type="EMBL" id="OX459967">
    <property type="protein sequence ID" value="CAI9171826.1"/>
    <property type="molecule type" value="Genomic_DNA"/>
</dbReference>
<feature type="region of interest" description="Disordered" evidence="1">
    <location>
        <begin position="20"/>
        <end position="65"/>
    </location>
</feature>
<proteinExistence type="predicted"/>
<name>A0ABN8ZI06_RANTA</name>
<organism evidence="2 3">
    <name type="scientific">Rangifer tarandus platyrhynchus</name>
    <name type="common">Svalbard reindeer</name>
    <dbReference type="NCBI Taxonomy" id="3082113"/>
    <lineage>
        <taxon>Eukaryota</taxon>
        <taxon>Metazoa</taxon>
        <taxon>Chordata</taxon>
        <taxon>Craniata</taxon>
        <taxon>Vertebrata</taxon>
        <taxon>Euteleostomi</taxon>
        <taxon>Mammalia</taxon>
        <taxon>Eutheria</taxon>
        <taxon>Laurasiatheria</taxon>
        <taxon>Artiodactyla</taxon>
        <taxon>Ruminantia</taxon>
        <taxon>Pecora</taxon>
        <taxon>Cervidae</taxon>
        <taxon>Odocoileinae</taxon>
        <taxon>Rangifer</taxon>
    </lineage>
</organism>
<dbReference type="Proteomes" id="UP001176941">
    <property type="component" value="Chromosome 31"/>
</dbReference>
<keyword evidence="3" id="KW-1185">Reference proteome</keyword>
<protein>
    <submittedName>
        <fullName evidence="2">Uncharacterized protein</fullName>
    </submittedName>
</protein>